<dbReference type="PANTHER" id="PTHR43652">
    <property type="entry name" value="BASIC AMINO ACID ANTIPORTER YFCC-RELATED"/>
    <property type="match status" value="1"/>
</dbReference>
<evidence type="ECO:0000313" key="9">
    <source>
        <dbReference type="EMBL" id="MCH4294719.1"/>
    </source>
</evidence>
<feature type="transmembrane region" description="Helical" evidence="7">
    <location>
        <begin position="520"/>
        <end position="538"/>
    </location>
</feature>
<keyword evidence="10" id="KW-1185">Reference proteome</keyword>
<sequence length="583" mass="62351">MTLEQYWVIGMVLTLVGTLTCTRVPASWVFAAVALLSYVANSLSLNELSAAFTDSSLLTLVLLLLASVALEKTRLISWVGVQLSRGGFRSVLTKLWFSTSVLSSFTANTAVVASLIGAIKRNQRYAPSKLMLPMAFAATFGGTLTLIGTSTNLVINSFLDRAGLPLLQFFTTTGVALGVVLAGMLVLWLIADKLPITEKAEDEQDLPYFLEARIAAGSILIGKTVSDAGLRHLRKLYLAEIQRVIEGEKTTIIPVTPEEVLKQGDVLLFAGDMESVAVLQEIEGLSLYGHHTMNGQSLAEAIISHSSSLNGVSLKDAQFRERFDAVVVAVRRGHERLRGGLGTIELQAGDALLLVPGKQFGDPSQRLDKEFLLVNGVDSSTRLSPGRSAWVLASFAAVIGLAMFNVLPLLKGLTLFVAGLLLTQVVTLSELKRRFPIDIVLIVGGALSLSQAMTNSGISGLLAETLTQGFTGVHLFFVMAGIYLLTLLLTELMSNNAAAALVCPIAISLSQGLGIDPMPFIMAVLFGASASFISPWGYQTNLLVFTVGNYRLKQYVGVGIPMAIAYTGAVLALIPLLFPFKSL</sequence>
<dbReference type="EMBL" id="JAKUDL010000003">
    <property type="protein sequence ID" value="MCH4294719.1"/>
    <property type="molecule type" value="Genomic_DNA"/>
</dbReference>
<dbReference type="Pfam" id="PF03600">
    <property type="entry name" value="CitMHS"/>
    <property type="match status" value="1"/>
</dbReference>
<evidence type="ECO:0000256" key="2">
    <source>
        <dbReference type="ARBA" id="ARBA00022448"/>
    </source>
</evidence>
<keyword evidence="5 7" id="KW-1133">Transmembrane helix</keyword>
<name>A0AAJ1BJ57_9GAMM</name>
<keyword evidence="2" id="KW-0813">Transport</keyword>
<dbReference type="Pfam" id="PF02080">
    <property type="entry name" value="TrkA_C"/>
    <property type="match status" value="2"/>
</dbReference>
<protein>
    <submittedName>
        <fullName evidence="9">SLC13 family permease</fullName>
    </submittedName>
</protein>
<keyword evidence="6 7" id="KW-0472">Membrane</keyword>
<evidence type="ECO:0000256" key="5">
    <source>
        <dbReference type="ARBA" id="ARBA00022989"/>
    </source>
</evidence>
<dbReference type="GO" id="GO:0006813">
    <property type="term" value="P:potassium ion transport"/>
    <property type="evidence" value="ECO:0007669"/>
    <property type="project" value="InterPro"/>
</dbReference>
<reference evidence="9 10" key="1">
    <citation type="submission" date="2022-02" db="EMBL/GenBank/DDBJ databases">
        <title>The genome sequence of Shewanella sp. 3B26.</title>
        <authorList>
            <person name="Du J."/>
        </authorList>
    </citation>
    <scope>NUCLEOTIDE SEQUENCE [LARGE SCALE GENOMIC DNA]</scope>
    <source>
        <strain evidence="9 10">3B26</strain>
    </source>
</reference>
<accession>A0AAJ1BJ57</accession>
<feature type="transmembrane region" description="Helical" evidence="7">
    <location>
        <begin position="497"/>
        <end position="514"/>
    </location>
</feature>
<gene>
    <name evidence="9" type="ORF">MJ923_10445</name>
</gene>
<evidence type="ECO:0000256" key="3">
    <source>
        <dbReference type="ARBA" id="ARBA00022692"/>
    </source>
</evidence>
<dbReference type="InterPro" id="IPR036721">
    <property type="entry name" value="RCK_C_sf"/>
</dbReference>
<feature type="transmembrane region" description="Helical" evidence="7">
    <location>
        <begin position="95"/>
        <end position="118"/>
    </location>
</feature>
<feature type="domain" description="RCK C-terminal" evidence="8">
    <location>
        <begin position="286"/>
        <end position="370"/>
    </location>
</feature>
<dbReference type="RefSeq" id="WP_240591028.1">
    <property type="nucleotide sequence ID" value="NZ_JAKUDL010000003.1"/>
</dbReference>
<comment type="caution">
    <text evidence="9">The sequence shown here is derived from an EMBL/GenBank/DDBJ whole genome shotgun (WGS) entry which is preliminary data.</text>
</comment>
<dbReference type="AlphaFoldDB" id="A0AAJ1BJ57"/>
<evidence type="ECO:0000256" key="1">
    <source>
        <dbReference type="ARBA" id="ARBA00004141"/>
    </source>
</evidence>
<feature type="transmembrane region" description="Helical" evidence="7">
    <location>
        <begin position="389"/>
        <end position="406"/>
    </location>
</feature>
<feature type="transmembrane region" description="Helical" evidence="7">
    <location>
        <begin position="130"/>
        <end position="155"/>
    </location>
</feature>
<evidence type="ECO:0000256" key="4">
    <source>
        <dbReference type="ARBA" id="ARBA00022737"/>
    </source>
</evidence>
<feature type="transmembrane region" description="Helical" evidence="7">
    <location>
        <begin position="558"/>
        <end position="578"/>
    </location>
</feature>
<feature type="transmembrane region" description="Helical" evidence="7">
    <location>
        <begin position="473"/>
        <end position="490"/>
    </location>
</feature>
<evidence type="ECO:0000259" key="8">
    <source>
        <dbReference type="PROSITE" id="PS51202"/>
    </source>
</evidence>
<keyword evidence="3 7" id="KW-0812">Transmembrane</keyword>
<dbReference type="GO" id="GO:0008324">
    <property type="term" value="F:monoatomic cation transmembrane transporter activity"/>
    <property type="evidence" value="ECO:0007669"/>
    <property type="project" value="InterPro"/>
</dbReference>
<dbReference type="Proteomes" id="UP001297581">
    <property type="component" value="Unassembled WGS sequence"/>
</dbReference>
<feature type="transmembrane region" description="Helical" evidence="7">
    <location>
        <begin position="6"/>
        <end position="39"/>
    </location>
</feature>
<dbReference type="PROSITE" id="PS51202">
    <property type="entry name" value="RCK_C"/>
    <property type="match status" value="2"/>
</dbReference>
<dbReference type="PANTHER" id="PTHR43652:SF2">
    <property type="entry name" value="BASIC AMINO ACID ANTIPORTER YFCC-RELATED"/>
    <property type="match status" value="1"/>
</dbReference>
<dbReference type="InterPro" id="IPR051679">
    <property type="entry name" value="DASS-Related_Transporters"/>
</dbReference>
<feature type="domain" description="RCK C-terminal" evidence="8">
    <location>
        <begin position="197"/>
        <end position="285"/>
    </location>
</feature>
<organism evidence="9 10">
    <name type="scientific">Shewanella zhuhaiensis</name>
    <dbReference type="NCBI Taxonomy" id="2919576"/>
    <lineage>
        <taxon>Bacteria</taxon>
        <taxon>Pseudomonadati</taxon>
        <taxon>Pseudomonadota</taxon>
        <taxon>Gammaproteobacteria</taxon>
        <taxon>Alteromonadales</taxon>
        <taxon>Shewanellaceae</taxon>
        <taxon>Shewanella</taxon>
    </lineage>
</organism>
<feature type="transmembrane region" description="Helical" evidence="7">
    <location>
        <begin position="167"/>
        <end position="190"/>
    </location>
</feature>
<dbReference type="InterPro" id="IPR006037">
    <property type="entry name" value="RCK_C"/>
</dbReference>
<dbReference type="Gene3D" id="3.30.70.1450">
    <property type="entry name" value="Regulator of K+ conductance, C-terminal domain"/>
    <property type="match status" value="2"/>
</dbReference>
<comment type="subcellular location">
    <subcellularLocation>
        <location evidence="1">Membrane</location>
        <topology evidence="1">Multi-pass membrane protein</topology>
    </subcellularLocation>
</comment>
<evidence type="ECO:0000256" key="6">
    <source>
        <dbReference type="ARBA" id="ARBA00023136"/>
    </source>
</evidence>
<keyword evidence="4" id="KW-0677">Repeat</keyword>
<evidence type="ECO:0000256" key="7">
    <source>
        <dbReference type="SAM" id="Phobius"/>
    </source>
</evidence>
<proteinExistence type="predicted"/>
<dbReference type="GO" id="GO:0005886">
    <property type="term" value="C:plasma membrane"/>
    <property type="evidence" value="ECO:0007669"/>
    <property type="project" value="TreeGrafter"/>
</dbReference>
<dbReference type="SUPFAM" id="SSF116726">
    <property type="entry name" value="TrkA C-terminal domain-like"/>
    <property type="match status" value="2"/>
</dbReference>
<evidence type="ECO:0000313" key="10">
    <source>
        <dbReference type="Proteomes" id="UP001297581"/>
    </source>
</evidence>
<dbReference type="InterPro" id="IPR004680">
    <property type="entry name" value="Cit_transptr-like_dom"/>
</dbReference>